<evidence type="ECO:0000256" key="2">
    <source>
        <dbReference type="ARBA" id="ARBA00022475"/>
    </source>
</evidence>
<dbReference type="InterPro" id="IPR020846">
    <property type="entry name" value="MFS_dom"/>
</dbReference>
<dbReference type="CDD" id="cd17324">
    <property type="entry name" value="MFS_NepI_like"/>
    <property type="match status" value="1"/>
</dbReference>
<feature type="domain" description="Major facilitator superfamily (MFS) profile" evidence="7">
    <location>
        <begin position="22"/>
        <end position="396"/>
    </location>
</feature>
<feature type="transmembrane region" description="Helical" evidence="6">
    <location>
        <begin position="59"/>
        <end position="80"/>
    </location>
</feature>
<feature type="transmembrane region" description="Helical" evidence="6">
    <location>
        <begin position="178"/>
        <end position="199"/>
    </location>
</feature>
<comment type="subcellular location">
    <subcellularLocation>
        <location evidence="1">Cell membrane</location>
        <topology evidence="1">Multi-pass membrane protein</topology>
    </subcellularLocation>
</comment>
<comment type="caution">
    <text evidence="8">The sequence shown here is derived from an EMBL/GenBank/DDBJ whole genome shotgun (WGS) entry which is preliminary data.</text>
</comment>
<reference evidence="8 9" key="1">
    <citation type="submission" date="2019-09" db="EMBL/GenBank/DDBJ databases">
        <title>Genomic diversity of phyloplane-associated Pantoea species in Pakistan cotton crop.</title>
        <authorList>
            <person name="Tufail M.R."/>
            <person name="Cook D.R."/>
        </authorList>
    </citation>
    <scope>NUCLEOTIDE SEQUENCE [LARGE SCALE GENOMIC DNA]</scope>
    <source>
        <strain evidence="8 9">B_8</strain>
    </source>
</reference>
<dbReference type="Pfam" id="PF07690">
    <property type="entry name" value="MFS_1"/>
    <property type="match status" value="1"/>
</dbReference>
<name>A0AB34CG52_9GAMM</name>
<keyword evidence="5 6" id="KW-0472">Membrane</keyword>
<dbReference type="AlphaFoldDB" id="A0AB34CG52"/>
<organism evidence="8 9">
    <name type="scientific">Candidatus Pantoea gossypiicola</name>
    <dbReference type="NCBI Taxonomy" id="2608008"/>
    <lineage>
        <taxon>Bacteria</taxon>
        <taxon>Pseudomonadati</taxon>
        <taxon>Pseudomonadota</taxon>
        <taxon>Gammaproteobacteria</taxon>
        <taxon>Enterobacterales</taxon>
        <taxon>Erwiniaceae</taxon>
        <taxon>Pantoea</taxon>
    </lineage>
</organism>
<keyword evidence="2" id="KW-1003">Cell membrane</keyword>
<evidence type="ECO:0000256" key="4">
    <source>
        <dbReference type="ARBA" id="ARBA00022989"/>
    </source>
</evidence>
<feature type="transmembrane region" description="Helical" evidence="6">
    <location>
        <begin position="219"/>
        <end position="240"/>
    </location>
</feature>
<sequence>MTEHTYSGRQNQVKAPSGLLPAMLALGAGGLCIGTGEFAPMSQLPDLAKGTGVSVPAAGAYISAYAAGVVIGAPAIALMTARLPRKALLLVLLVIALIGYSLSAAAWSYPSMLSARFIAGLPHGAWYGVAAIVAASMVPAEQKARYIGYVMLGLAVANVAGVPLVTWTGQLLGWRMSFSVVTAGLVLTGIMVSLFIPAVPADRKASPLKELSALRSPQVLMTFAVASVSFAGMFAVYSFITPALTEISGFELSSVPWILVLWGAGMVMGNIIGGRLADRALIPAIYGMLFWNLVMLTLFALLSPWKVTALITLFLLGNGFSLVPALQSHMMNIAGDAQTLASSLTHSAFNISNALGAAFGGLAIASGGSWISTGWVGAAFGVLALVLMFLSVHMTRRSHSWPNQ</sequence>
<evidence type="ECO:0000256" key="5">
    <source>
        <dbReference type="ARBA" id="ARBA00023136"/>
    </source>
</evidence>
<feature type="transmembrane region" description="Helical" evidence="6">
    <location>
        <begin position="146"/>
        <end position="166"/>
    </location>
</feature>
<evidence type="ECO:0000313" key="9">
    <source>
        <dbReference type="Proteomes" id="UP000324255"/>
    </source>
</evidence>
<keyword evidence="3 6" id="KW-0812">Transmembrane</keyword>
<dbReference type="InterPro" id="IPR050189">
    <property type="entry name" value="MFS_Efflux_Transporters"/>
</dbReference>
<feature type="transmembrane region" description="Helical" evidence="6">
    <location>
        <begin position="347"/>
        <end position="364"/>
    </location>
</feature>
<accession>A0AB34CG52</accession>
<proteinExistence type="predicted"/>
<dbReference type="RefSeq" id="WP_150014330.1">
    <property type="nucleotide sequence ID" value="NZ_VWVM01000013.1"/>
</dbReference>
<feature type="transmembrane region" description="Helical" evidence="6">
    <location>
        <begin position="19"/>
        <end position="39"/>
    </location>
</feature>
<keyword evidence="9" id="KW-1185">Reference proteome</keyword>
<dbReference type="Gene3D" id="1.20.1250.20">
    <property type="entry name" value="MFS general substrate transporter like domains"/>
    <property type="match status" value="2"/>
</dbReference>
<dbReference type="Proteomes" id="UP000324255">
    <property type="component" value="Unassembled WGS sequence"/>
</dbReference>
<dbReference type="SUPFAM" id="SSF103473">
    <property type="entry name" value="MFS general substrate transporter"/>
    <property type="match status" value="1"/>
</dbReference>
<feature type="transmembrane region" description="Helical" evidence="6">
    <location>
        <begin position="87"/>
        <end position="107"/>
    </location>
</feature>
<feature type="transmembrane region" description="Helical" evidence="6">
    <location>
        <begin position="280"/>
        <end position="301"/>
    </location>
</feature>
<evidence type="ECO:0000259" key="7">
    <source>
        <dbReference type="PROSITE" id="PS50850"/>
    </source>
</evidence>
<dbReference type="InterPro" id="IPR011701">
    <property type="entry name" value="MFS"/>
</dbReference>
<dbReference type="GO" id="GO:0022857">
    <property type="term" value="F:transmembrane transporter activity"/>
    <property type="evidence" value="ECO:0007669"/>
    <property type="project" value="InterPro"/>
</dbReference>
<dbReference type="InterPro" id="IPR036259">
    <property type="entry name" value="MFS_trans_sf"/>
</dbReference>
<evidence type="ECO:0000256" key="1">
    <source>
        <dbReference type="ARBA" id="ARBA00004651"/>
    </source>
</evidence>
<dbReference type="EMBL" id="VWVM01000013">
    <property type="protein sequence ID" value="KAA6122324.1"/>
    <property type="molecule type" value="Genomic_DNA"/>
</dbReference>
<dbReference type="PANTHER" id="PTHR43124">
    <property type="entry name" value="PURINE EFFLUX PUMP PBUE"/>
    <property type="match status" value="1"/>
</dbReference>
<feature type="transmembrane region" description="Helical" evidence="6">
    <location>
        <begin position="252"/>
        <end position="273"/>
    </location>
</feature>
<dbReference type="PROSITE" id="PS50850">
    <property type="entry name" value="MFS"/>
    <property type="match status" value="1"/>
</dbReference>
<protein>
    <submittedName>
        <fullName evidence="8">MFS transporter</fullName>
    </submittedName>
</protein>
<feature type="transmembrane region" description="Helical" evidence="6">
    <location>
        <begin position="113"/>
        <end position="134"/>
    </location>
</feature>
<evidence type="ECO:0000313" key="8">
    <source>
        <dbReference type="EMBL" id="KAA6122324.1"/>
    </source>
</evidence>
<gene>
    <name evidence="8" type="ORF">F3I20_16835</name>
</gene>
<keyword evidence="4 6" id="KW-1133">Transmembrane helix</keyword>
<feature type="transmembrane region" description="Helical" evidence="6">
    <location>
        <begin position="370"/>
        <end position="390"/>
    </location>
</feature>
<evidence type="ECO:0000256" key="6">
    <source>
        <dbReference type="SAM" id="Phobius"/>
    </source>
</evidence>
<evidence type="ECO:0000256" key="3">
    <source>
        <dbReference type="ARBA" id="ARBA00022692"/>
    </source>
</evidence>
<dbReference type="GO" id="GO:0005886">
    <property type="term" value="C:plasma membrane"/>
    <property type="evidence" value="ECO:0007669"/>
    <property type="project" value="UniProtKB-SubCell"/>
</dbReference>
<dbReference type="PANTHER" id="PTHR43124:SF3">
    <property type="entry name" value="CHLORAMPHENICOL EFFLUX PUMP RV0191"/>
    <property type="match status" value="1"/>
</dbReference>
<feature type="transmembrane region" description="Helical" evidence="6">
    <location>
        <begin position="307"/>
        <end position="326"/>
    </location>
</feature>